<dbReference type="Gene3D" id="3.10.10.10">
    <property type="entry name" value="HIV Type 1 Reverse Transcriptase, subunit A, domain 1"/>
    <property type="match status" value="1"/>
</dbReference>
<proteinExistence type="predicted"/>
<dbReference type="Gene3D" id="3.30.420.10">
    <property type="entry name" value="Ribonuclease H-like superfamily/Ribonuclease H"/>
    <property type="match status" value="1"/>
</dbReference>
<gene>
    <name evidence="3" type="ORF">MGAL_10B027066</name>
</gene>
<dbReference type="EMBL" id="UYJE01004815">
    <property type="protein sequence ID" value="VDI31683.1"/>
    <property type="molecule type" value="Genomic_DNA"/>
</dbReference>
<dbReference type="InterPro" id="IPR043502">
    <property type="entry name" value="DNA/RNA_pol_sf"/>
</dbReference>
<dbReference type="SUPFAM" id="SSF53098">
    <property type="entry name" value="Ribonuclease H-like"/>
    <property type="match status" value="1"/>
</dbReference>
<evidence type="ECO:0000256" key="1">
    <source>
        <dbReference type="SAM" id="MobiDB-lite"/>
    </source>
</evidence>
<comment type="caution">
    <text evidence="3">The sequence shown here is derived from an EMBL/GenBank/DDBJ whole genome shotgun (WGS) entry which is preliminary data.</text>
</comment>
<sequence>MQPTICRIAIAQDVIVPPEAEIIVPGKIVDSVVNIETGMVSAVSKFVKKTGLLMAHGLVKPENGVIPLRLMNLTNKICKVKKNTITAKMENVENKEIQISEQDIDPVFLNNINTSDELPVHLVELYENSSKNLNEEEKCQFMALLIKYQDAFSKDPKDIGTTNLVEHTIDTGDARPIRIPPRRLPFSKLKMAEEEILEMAKRDIIEPGYGPWSFPVVLITQPKLRFTIDYRGLNFLTYKDSYPLPRIDDTLDALSGANTVDISKQIESPGNLSKIPVVDESKSKNNLSVCAVTRSQTKKGDNSEIPGSSGSSTKLTGETNFEKDISLSDEQRQDPIIGQLFKWKLDGHRPEWQDVSASTVELKHYWSKWDSIVMKNNILYQKWENDTGSRIVWQVLLPAILRKTALEYLHNAPSSGHLGIKKTLAKLRDRYFWYGLRRDVEYWIKNCDACSCRKRPIKKPKAPLKLYSVGVPMERLAIDVTGPFPRSHHGNRYIVVIADYFTKWTQAFAIKDQGGSHCSPSAS</sequence>
<dbReference type="InterPro" id="IPR036397">
    <property type="entry name" value="RNaseH_sf"/>
</dbReference>
<feature type="domain" description="Integrase zinc-binding" evidence="2">
    <location>
        <begin position="398"/>
        <end position="455"/>
    </location>
</feature>
<dbReference type="InterPro" id="IPR050951">
    <property type="entry name" value="Retrovirus_Pol_polyprotein"/>
</dbReference>
<feature type="compositionally biased region" description="Polar residues" evidence="1">
    <location>
        <begin position="305"/>
        <end position="317"/>
    </location>
</feature>
<dbReference type="GO" id="GO:0003676">
    <property type="term" value="F:nucleic acid binding"/>
    <property type="evidence" value="ECO:0007669"/>
    <property type="project" value="InterPro"/>
</dbReference>
<organism evidence="3 4">
    <name type="scientific">Mytilus galloprovincialis</name>
    <name type="common">Mediterranean mussel</name>
    <dbReference type="NCBI Taxonomy" id="29158"/>
    <lineage>
        <taxon>Eukaryota</taxon>
        <taxon>Metazoa</taxon>
        <taxon>Spiralia</taxon>
        <taxon>Lophotrochozoa</taxon>
        <taxon>Mollusca</taxon>
        <taxon>Bivalvia</taxon>
        <taxon>Autobranchia</taxon>
        <taxon>Pteriomorphia</taxon>
        <taxon>Mytilida</taxon>
        <taxon>Mytiloidea</taxon>
        <taxon>Mytilidae</taxon>
        <taxon>Mytilinae</taxon>
        <taxon>Mytilus</taxon>
    </lineage>
</organism>
<dbReference type="GO" id="GO:0006259">
    <property type="term" value="P:DNA metabolic process"/>
    <property type="evidence" value="ECO:0007669"/>
    <property type="project" value="UniProtKB-ARBA"/>
</dbReference>
<name>A0A8B6EBF0_MYTGA</name>
<dbReference type="Gene3D" id="1.10.340.70">
    <property type="match status" value="1"/>
</dbReference>
<protein>
    <recommendedName>
        <fullName evidence="2">Integrase zinc-binding domain-containing protein</fullName>
    </recommendedName>
</protein>
<dbReference type="InterPro" id="IPR012337">
    <property type="entry name" value="RNaseH-like_sf"/>
</dbReference>
<dbReference type="Pfam" id="PF17921">
    <property type="entry name" value="Integrase_H2C2"/>
    <property type="match status" value="1"/>
</dbReference>
<evidence type="ECO:0000313" key="4">
    <source>
        <dbReference type="Proteomes" id="UP000596742"/>
    </source>
</evidence>
<dbReference type="OrthoDB" id="10321428at2759"/>
<accession>A0A8B6EBF0</accession>
<dbReference type="AlphaFoldDB" id="A0A8B6EBF0"/>
<dbReference type="SUPFAM" id="SSF56672">
    <property type="entry name" value="DNA/RNA polymerases"/>
    <property type="match status" value="1"/>
</dbReference>
<evidence type="ECO:0000259" key="2">
    <source>
        <dbReference type="Pfam" id="PF17921"/>
    </source>
</evidence>
<dbReference type="PANTHER" id="PTHR37984:SF15">
    <property type="entry name" value="INTEGRASE CATALYTIC DOMAIN-CONTAINING PROTEIN"/>
    <property type="match status" value="1"/>
</dbReference>
<keyword evidence="4" id="KW-1185">Reference proteome</keyword>
<dbReference type="InterPro" id="IPR041588">
    <property type="entry name" value="Integrase_H2C2"/>
</dbReference>
<reference evidence="3" key="1">
    <citation type="submission" date="2018-11" db="EMBL/GenBank/DDBJ databases">
        <authorList>
            <person name="Alioto T."/>
            <person name="Alioto T."/>
        </authorList>
    </citation>
    <scope>NUCLEOTIDE SEQUENCE</scope>
</reference>
<feature type="region of interest" description="Disordered" evidence="1">
    <location>
        <begin position="293"/>
        <end position="317"/>
    </location>
</feature>
<dbReference type="PANTHER" id="PTHR37984">
    <property type="entry name" value="PROTEIN CBG26694"/>
    <property type="match status" value="1"/>
</dbReference>
<evidence type="ECO:0000313" key="3">
    <source>
        <dbReference type="EMBL" id="VDI31683.1"/>
    </source>
</evidence>
<dbReference type="Proteomes" id="UP000596742">
    <property type="component" value="Unassembled WGS sequence"/>
</dbReference>
<dbReference type="FunFam" id="1.10.340.70:FF:000001">
    <property type="entry name" value="Retrovirus-related Pol polyprotein from transposon gypsy-like Protein"/>
    <property type="match status" value="1"/>
</dbReference>